<dbReference type="PROSITE" id="PS00088">
    <property type="entry name" value="SOD_MN"/>
    <property type="match status" value="1"/>
</dbReference>
<comment type="catalytic activity">
    <reaction evidence="6">
        <text>2 superoxide + 2 H(+) = H2O2 + O2</text>
        <dbReference type="Rhea" id="RHEA:20696"/>
        <dbReference type="ChEBI" id="CHEBI:15378"/>
        <dbReference type="ChEBI" id="CHEBI:15379"/>
        <dbReference type="ChEBI" id="CHEBI:16240"/>
        <dbReference type="ChEBI" id="CHEBI:18421"/>
        <dbReference type="EC" id="1.15.1.1"/>
    </reaction>
</comment>
<feature type="binding site" evidence="5">
    <location>
        <position position="67"/>
    </location>
    <ligand>
        <name>Mn(2+)</name>
        <dbReference type="ChEBI" id="CHEBI:29035"/>
    </ligand>
</feature>
<keyword evidence="4 6" id="KW-0560">Oxidoreductase</keyword>
<dbReference type="EC" id="1.15.1.1" evidence="2 6"/>
<evidence type="ECO:0000256" key="1">
    <source>
        <dbReference type="ARBA" id="ARBA00008714"/>
    </source>
</evidence>
<evidence type="ECO:0000256" key="6">
    <source>
        <dbReference type="RuleBase" id="RU000414"/>
    </source>
</evidence>
<evidence type="ECO:0000256" key="4">
    <source>
        <dbReference type="ARBA" id="ARBA00023002"/>
    </source>
</evidence>
<feature type="binding site" evidence="5">
    <location>
        <position position="117"/>
    </location>
    <ligand>
        <name>Mn(2+)</name>
        <dbReference type="ChEBI" id="CHEBI:29035"/>
    </ligand>
</feature>
<feature type="binding site" evidence="5">
    <location>
        <position position="204"/>
    </location>
    <ligand>
        <name>Mn(2+)</name>
        <dbReference type="ChEBI" id="CHEBI:29035"/>
    </ligand>
</feature>
<comment type="similarity">
    <text evidence="1 6">Belongs to the iron/manganese superoxide dismutase family.</text>
</comment>
<dbReference type="GO" id="GO:0046872">
    <property type="term" value="F:metal ion binding"/>
    <property type="evidence" value="ECO:0007669"/>
    <property type="project" value="UniProtKB-KW"/>
</dbReference>
<dbReference type="Pfam" id="PF02777">
    <property type="entry name" value="Sod_Fe_C"/>
    <property type="match status" value="1"/>
</dbReference>
<evidence type="ECO:0000256" key="3">
    <source>
        <dbReference type="ARBA" id="ARBA00022723"/>
    </source>
</evidence>
<dbReference type="PANTHER" id="PTHR43595:SF2">
    <property type="entry name" value="SMALL RIBOSOMAL SUBUNIT PROTEIN MS42"/>
    <property type="match status" value="1"/>
</dbReference>
<sequence>MENKNRRTFIKNSLGLTTGLLMTQVLTGSAVPSILGGADKFRFAKAVLPYTYADLEPTIDAQTMQIHYERHYNNYVVAANEAIEAEKVDVKQAQDLLKNISKYSGKLRNNAGGAYNHELFWSVLRPVRTDNKPGGSLAKAIDTAFGSFDKFKEEFTKAALSQFGSGWAWLVADQGKLKIGGTPNQDNPLMDISAFKGIPLLGLDVWEHAYYLHYQNKRVEYVNSWWSVVNWDKVQHYFDKSAKG</sequence>
<dbReference type="FunFam" id="3.55.40.20:FF:000001">
    <property type="entry name" value="Superoxide dismutase"/>
    <property type="match status" value="1"/>
</dbReference>
<dbReference type="InterPro" id="IPR019831">
    <property type="entry name" value="Mn/Fe_SOD_N"/>
</dbReference>
<dbReference type="SUPFAM" id="SSF46609">
    <property type="entry name" value="Fe,Mn superoxide dismutase (SOD), N-terminal domain"/>
    <property type="match status" value="1"/>
</dbReference>
<protein>
    <recommendedName>
        <fullName evidence="2 6">Superoxide dismutase</fullName>
        <ecNumber evidence="2 6">1.15.1.1</ecNumber>
    </recommendedName>
</protein>
<evidence type="ECO:0000259" key="8">
    <source>
        <dbReference type="Pfam" id="PF02777"/>
    </source>
</evidence>
<dbReference type="InterPro" id="IPR036314">
    <property type="entry name" value="SOD_C_sf"/>
</dbReference>
<dbReference type="GO" id="GO:0004784">
    <property type="term" value="F:superoxide dismutase activity"/>
    <property type="evidence" value="ECO:0007669"/>
    <property type="project" value="UniProtKB-EC"/>
</dbReference>
<evidence type="ECO:0000313" key="9">
    <source>
        <dbReference type="EMBL" id="EEI93121.1"/>
    </source>
</evidence>
<dbReference type="AlphaFoldDB" id="C2FVA2"/>
<feature type="domain" description="Manganese/iron superoxide dismutase C-terminal" evidence="8">
    <location>
        <begin position="134"/>
        <end position="235"/>
    </location>
</feature>
<dbReference type="PRINTS" id="PR01703">
    <property type="entry name" value="MNSODISMTASE"/>
</dbReference>
<dbReference type="InterPro" id="IPR019832">
    <property type="entry name" value="Mn/Fe_SOD_C"/>
</dbReference>
<dbReference type="PIRSF" id="PIRSF000349">
    <property type="entry name" value="SODismutase"/>
    <property type="match status" value="1"/>
</dbReference>
<dbReference type="PANTHER" id="PTHR43595">
    <property type="entry name" value="37S RIBOSOMAL PROTEIN S26, MITOCHONDRIAL"/>
    <property type="match status" value="1"/>
</dbReference>
<comment type="caution">
    <text evidence="9">The sequence shown here is derived from an EMBL/GenBank/DDBJ whole genome shotgun (WGS) entry which is preliminary data.</text>
</comment>
<dbReference type="Proteomes" id="UP000006241">
    <property type="component" value="Unassembled WGS sequence"/>
</dbReference>
<reference evidence="9 10" key="1">
    <citation type="submission" date="2009-01" db="EMBL/GenBank/DDBJ databases">
        <authorList>
            <person name="Qin X."/>
            <person name="Bachman B."/>
            <person name="Battles P."/>
            <person name="Bell A."/>
            <person name="Bess C."/>
            <person name="Bickham C."/>
            <person name="Chaboub L."/>
            <person name="Chen D."/>
            <person name="Coyle M."/>
            <person name="Deiros D.R."/>
            <person name="Dinh H."/>
            <person name="Forbes L."/>
            <person name="Fowler G."/>
            <person name="Francisco L."/>
            <person name="Fu Q."/>
            <person name="Gubbala S."/>
            <person name="Hale W."/>
            <person name="Han Y."/>
            <person name="Hemphill L."/>
            <person name="Highlander S.K."/>
            <person name="Hirani K."/>
            <person name="Hogues M."/>
            <person name="Jackson L."/>
            <person name="Jakkamsetti A."/>
            <person name="Javaid M."/>
            <person name="Jiang H."/>
            <person name="Korchina V."/>
            <person name="Kovar C."/>
            <person name="Lara F."/>
            <person name="Lee S."/>
            <person name="Mata R."/>
            <person name="Mathew T."/>
            <person name="Moen C."/>
            <person name="Morales K."/>
            <person name="Munidasa M."/>
            <person name="Nazareth L."/>
            <person name="Ngo R."/>
            <person name="Nguyen L."/>
            <person name="Okwuonu G."/>
            <person name="Ongeri F."/>
            <person name="Patil S."/>
            <person name="Petrosino J."/>
            <person name="Pham C."/>
            <person name="Pham P."/>
            <person name="Pu L.-L."/>
            <person name="Puazo M."/>
            <person name="Raj R."/>
            <person name="Reid J."/>
            <person name="Rouhana J."/>
            <person name="Saada N."/>
            <person name="Shang Y."/>
            <person name="Simmons D."/>
            <person name="Thornton R."/>
            <person name="Warren J."/>
            <person name="Weissenberger G."/>
            <person name="Zhang J."/>
            <person name="Zhang L."/>
            <person name="Zhou C."/>
            <person name="Zhu D."/>
            <person name="Muzny D."/>
            <person name="Worley K."/>
            <person name="Gibbs R."/>
        </authorList>
    </citation>
    <scope>NUCLEOTIDE SEQUENCE [LARGE SCALE GENOMIC DNA]</scope>
    <source>
        <strain evidence="9 10">ATCC 33300</strain>
    </source>
</reference>
<proteinExistence type="inferred from homology"/>
<dbReference type="Gene3D" id="1.10.287.990">
    <property type="entry name" value="Fe,Mn superoxide dismutase (SOD) domain"/>
    <property type="match status" value="1"/>
</dbReference>
<comment type="function">
    <text evidence="6">Destroys radicals which are normally produced within the cells and which are toxic to biological systems.</text>
</comment>
<accession>C2FVA2</accession>
<feature type="binding site" evidence="5">
    <location>
        <position position="208"/>
    </location>
    <ligand>
        <name>Mn(2+)</name>
        <dbReference type="ChEBI" id="CHEBI:29035"/>
    </ligand>
</feature>
<name>C2FVA2_SPHSI</name>
<dbReference type="SUPFAM" id="SSF54719">
    <property type="entry name" value="Fe,Mn superoxide dismutase (SOD), C-terminal domain"/>
    <property type="match status" value="1"/>
</dbReference>
<dbReference type="InterPro" id="IPR019833">
    <property type="entry name" value="Mn/Fe_SOD_BS"/>
</dbReference>
<feature type="domain" description="Manganese/iron superoxide dismutase N-terminal" evidence="7">
    <location>
        <begin position="47"/>
        <end position="124"/>
    </location>
</feature>
<dbReference type="InterPro" id="IPR036324">
    <property type="entry name" value="Mn/Fe_SOD_N_sf"/>
</dbReference>
<dbReference type="HOGENOM" id="CLU_031625_0_1_10"/>
<evidence type="ECO:0000259" key="7">
    <source>
        <dbReference type="Pfam" id="PF00081"/>
    </source>
</evidence>
<gene>
    <name evidence="9" type="ORF">HMPREF0765_1258</name>
</gene>
<keyword evidence="3 5" id="KW-0479">Metal-binding</keyword>
<dbReference type="Pfam" id="PF00081">
    <property type="entry name" value="Sod_Fe_N"/>
    <property type="match status" value="1"/>
</dbReference>
<dbReference type="GO" id="GO:0005737">
    <property type="term" value="C:cytoplasm"/>
    <property type="evidence" value="ECO:0007669"/>
    <property type="project" value="TreeGrafter"/>
</dbReference>
<evidence type="ECO:0000256" key="2">
    <source>
        <dbReference type="ARBA" id="ARBA00012682"/>
    </source>
</evidence>
<organism evidence="9 10">
    <name type="scientific">Sphingobacterium spiritivorum ATCC 33300</name>
    <dbReference type="NCBI Taxonomy" id="525372"/>
    <lineage>
        <taxon>Bacteria</taxon>
        <taxon>Pseudomonadati</taxon>
        <taxon>Bacteroidota</taxon>
        <taxon>Sphingobacteriia</taxon>
        <taxon>Sphingobacteriales</taxon>
        <taxon>Sphingobacteriaceae</taxon>
        <taxon>Sphingobacterium</taxon>
    </lineage>
</organism>
<dbReference type="EMBL" id="ACHB01000031">
    <property type="protein sequence ID" value="EEI93121.1"/>
    <property type="molecule type" value="Genomic_DNA"/>
</dbReference>
<evidence type="ECO:0000256" key="5">
    <source>
        <dbReference type="PIRSR" id="PIRSR000349-1"/>
    </source>
</evidence>
<dbReference type="RefSeq" id="WP_003006918.1">
    <property type="nucleotide sequence ID" value="NZ_GG668631.1"/>
</dbReference>
<dbReference type="InterPro" id="IPR001189">
    <property type="entry name" value="Mn/Fe_SOD"/>
</dbReference>
<dbReference type="Gene3D" id="3.55.40.20">
    <property type="entry name" value="Iron/manganese superoxide dismutase, C-terminal domain"/>
    <property type="match status" value="1"/>
</dbReference>
<evidence type="ECO:0000313" key="10">
    <source>
        <dbReference type="Proteomes" id="UP000006241"/>
    </source>
</evidence>